<feature type="transmembrane region" description="Helical" evidence="1">
    <location>
        <begin position="64"/>
        <end position="85"/>
    </location>
</feature>
<organism evidence="2 3">
    <name type="scientific">Alkalihalophilus lindianensis</name>
    <dbReference type="NCBI Taxonomy" id="1630542"/>
    <lineage>
        <taxon>Bacteria</taxon>
        <taxon>Bacillati</taxon>
        <taxon>Bacillota</taxon>
        <taxon>Bacilli</taxon>
        <taxon>Bacillales</taxon>
        <taxon>Bacillaceae</taxon>
        <taxon>Alkalihalophilus</taxon>
    </lineage>
</organism>
<protein>
    <submittedName>
        <fullName evidence="2">Uncharacterized protein</fullName>
    </submittedName>
</protein>
<feature type="transmembrane region" description="Helical" evidence="1">
    <location>
        <begin position="20"/>
        <end position="38"/>
    </location>
</feature>
<feature type="non-terminal residue" evidence="2">
    <location>
        <position position="90"/>
    </location>
</feature>
<keyword evidence="1" id="KW-0472">Membrane</keyword>
<dbReference type="Proteomes" id="UP001287282">
    <property type="component" value="Unassembled WGS sequence"/>
</dbReference>
<evidence type="ECO:0000313" key="2">
    <source>
        <dbReference type="EMBL" id="MDV2687131.1"/>
    </source>
</evidence>
<comment type="caution">
    <text evidence="2">The sequence shown here is derived from an EMBL/GenBank/DDBJ whole genome shotgun (WGS) entry which is preliminary data.</text>
</comment>
<dbReference type="RefSeq" id="WP_317124144.1">
    <property type="nucleotide sequence ID" value="NZ_JAWJBA010000352.1"/>
</dbReference>
<accession>A0ABU3XGW2</accession>
<evidence type="ECO:0000256" key="1">
    <source>
        <dbReference type="SAM" id="Phobius"/>
    </source>
</evidence>
<evidence type="ECO:0000313" key="3">
    <source>
        <dbReference type="Proteomes" id="UP001287282"/>
    </source>
</evidence>
<dbReference type="EMBL" id="JAWJBA010000352">
    <property type="protein sequence ID" value="MDV2687131.1"/>
    <property type="molecule type" value="Genomic_DNA"/>
</dbReference>
<feature type="non-terminal residue" evidence="2">
    <location>
        <position position="1"/>
    </location>
</feature>
<keyword evidence="1" id="KW-1133">Transmembrane helix</keyword>
<sequence>AASVISLPQIIVQIGGQNSWLVPIVMFPFLVLLIYLIFGKKENHQETFLRIFSIGTGSKIREKILLLSFSLFAVLTFVHDLRALIDFIAS</sequence>
<gene>
    <name evidence="2" type="ORF">RYX56_22545</name>
</gene>
<name>A0ABU3XGW2_9BACI</name>
<keyword evidence="1" id="KW-0812">Transmembrane</keyword>
<reference evidence="2 3" key="1">
    <citation type="submission" date="2023-10" db="EMBL/GenBank/DDBJ databases">
        <title>Screening of Alkalihalobacillus lindianensis BZ-TG-R113 and Its Alleviation of Salt Stress on Rapeseed Growth.</title>
        <authorList>
            <person name="Zhao B."/>
            <person name="Guo T."/>
        </authorList>
    </citation>
    <scope>NUCLEOTIDE SEQUENCE [LARGE SCALE GENOMIC DNA]</scope>
    <source>
        <strain evidence="2 3">BZ-TG-R113</strain>
    </source>
</reference>
<proteinExistence type="predicted"/>
<keyword evidence="3" id="KW-1185">Reference proteome</keyword>